<organism evidence="2 3">
    <name type="scientific">Trichinella nelsoni</name>
    <dbReference type="NCBI Taxonomy" id="6336"/>
    <lineage>
        <taxon>Eukaryota</taxon>
        <taxon>Metazoa</taxon>
        <taxon>Ecdysozoa</taxon>
        <taxon>Nematoda</taxon>
        <taxon>Enoplea</taxon>
        <taxon>Dorylaimia</taxon>
        <taxon>Trichinellida</taxon>
        <taxon>Trichinellidae</taxon>
        <taxon>Trichinella</taxon>
    </lineage>
</organism>
<dbReference type="EMBL" id="JYDL01000160">
    <property type="protein sequence ID" value="KRX14420.1"/>
    <property type="molecule type" value="Genomic_DNA"/>
</dbReference>
<comment type="caution">
    <text evidence="2">The sequence shown here is derived from an EMBL/GenBank/DDBJ whole genome shotgun (WGS) entry which is preliminary data.</text>
</comment>
<protein>
    <submittedName>
        <fullName evidence="2">Uncharacterized protein</fullName>
    </submittedName>
</protein>
<keyword evidence="1" id="KW-0812">Transmembrane</keyword>
<sequence>MNHLPKVAILSYLNSGRLNSPDKISIYALCVVIPNKYGFAFVGMQLIMSVSSLCLFAFSFVLCVCPCFELAERIISQKCIPERKSSFSLASVQF</sequence>
<dbReference type="OrthoDB" id="10277668at2759"/>
<keyword evidence="3" id="KW-1185">Reference proteome</keyword>
<evidence type="ECO:0000313" key="3">
    <source>
        <dbReference type="Proteomes" id="UP000054630"/>
    </source>
</evidence>
<accession>A0A0V0RIX2</accession>
<keyword evidence="1" id="KW-1133">Transmembrane helix</keyword>
<dbReference type="AlphaFoldDB" id="A0A0V0RIX2"/>
<proteinExistence type="predicted"/>
<evidence type="ECO:0000313" key="2">
    <source>
        <dbReference type="EMBL" id="KRX14420.1"/>
    </source>
</evidence>
<gene>
    <name evidence="2" type="ORF">T07_5048</name>
</gene>
<name>A0A0V0RIX2_9BILA</name>
<keyword evidence="1" id="KW-0472">Membrane</keyword>
<evidence type="ECO:0000256" key="1">
    <source>
        <dbReference type="SAM" id="Phobius"/>
    </source>
</evidence>
<reference evidence="2 3" key="1">
    <citation type="submission" date="2015-01" db="EMBL/GenBank/DDBJ databases">
        <title>Evolution of Trichinella species and genotypes.</title>
        <authorList>
            <person name="Korhonen P.K."/>
            <person name="Edoardo P."/>
            <person name="Giuseppe L.R."/>
            <person name="Gasser R.B."/>
        </authorList>
    </citation>
    <scope>NUCLEOTIDE SEQUENCE [LARGE SCALE GENOMIC DNA]</scope>
    <source>
        <strain evidence="2">ISS37</strain>
    </source>
</reference>
<dbReference type="Proteomes" id="UP000054630">
    <property type="component" value="Unassembled WGS sequence"/>
</dbReference>
<feature type="transmembrane region" description="Helical" evidence="1">
    <location>
        <begin position="46"/>
        <end position="68"/>
    </location>
</feature>